<feature type="compositionally biased region" description="Low complexity" evidence="1">
    <location>
        <begin position="116"/>
        <end position="146"/>
    </location>
</feature>
<evidence type="ECO:0000313" key="3">
    <source>
        <dbReference type="Proteomes" id="UP000095759"/>
    </source>
</evidence>
<dbReference type="EMBL" id="MEHJ01000001">
    <property type="protein sequence ID" value="OEJ24316.1"/>
    <property type="molecule type" value="Genomic_DNA"/>
</dbReference>
<feature type="region of interest" description="Disordered" evidence="1">
    <location>
        <begin position="1"/>
        <end position="42"/>
    </location>
</feature>
<accession>A0A1E5P447</accession>
<feature type="compositionally biased region" description="Low complexity" evidence="1">
    <location>
        <begin position="94"/>
        <end position="108"/>
    </location>
</feature>
<protein>
    <submittedName>
        <fullName evidence="2">Uncharacterized protein</fullName>
    </submittedName>
</protein>
<dbReference type="OrthoDB" id="10013782at2"/>
<gene>
    <name evidence="2" type="ORF">AS594_07235</name>
</gene>
<feature type="region of interest" description="Disordered" evidence="1">
    <location>
        <begin position="93"/>
        <end position="146"/>
    </location>
</feature>
<comment type="caution">
    <text evidence="2">The sequence shown here is derived from an EMBL/GenBank/DDBJ whole genome shotgun (WGS) entry which is preliminary data.</text>
</comment>
<sequence>MTDVTPEATSDTENWDAPERDGEAYPEYPANPHNHRFTVSYDPQKPPFVVVRANTAEELKAAFDELESSGAGASMGNAWRVLKAQASVGAGLGPTTPVPDAQAAPAAPSGFPVAPPQGQFNQQPAQQFPGQAGQAPAAWQNAGAPAQAVQDNLPEYRQHGWMACNIPYKPGNGNPGKPGFDALVAQYGMRKGRPSEGGQVSYNKANKTWYITPEAAPSFGQFSPVPA</sequence>
<keyword evidence="3" id="KW-1185">Reference proteome</keyword>
<dbReference type="RefSeq" id="WP_069935043.1">
    <property type="nucleotide sequence ID" value="NZ_MEHJ01000001.1"/>
</dbReference>
<name>A0A1E5P447_9ACTN</name>
<dbReference type="Proteomes" id="UP000095759">
    <property type="component" value="Unassembled WGS sequence"/>
</dbReference>
<evidence type="ECO:0000313" key="2">
    <source>
        <dbReference type="EMBL" id="OEJ24316.1"/>
    </source>
</evidence>
<proteinExistence type="predicted"/>
<organism evidence="2 3">
    <name type="scientific">Streptomyces agglomeratus</name>
    <dbReference type="NCBI Taxonomy" id="285458"/>
    <lineage>
        <taxon>Bacteria</taxon>
        <taxon>Bacillati</taxon>
        <taxon>Actinomycetota</taxon>
        <taxon>Actinomycetes</taxon>
        <taxon>Kitasatosporales</taxon>
        <taxon>Streptomycetaceae</taxon>
        <taxon>Streptomyces</taxon>
    </lineage>
</organism>
<reference evidence="2 3" key="1">
    <citation type="submission" date="2016-08" db="EMBL/GenBank/DDBJ databases">
        <title>Complete genome sequence of Streptomyces agglomeratus strain 6-3-2, a novel anti-MRSA actinomycete isolated from Wuli of Tebit, China.</title>
        <authorList>
            <person name="Chen X."/>
        </authorList>
    </citation>
    <scope>NUCLEOTIDE SEQUENCE [LARGE SCALE GENOMIC DNA]</scope>
    <source>
        <strain evidence="2 3">6-3-2</strain>
    </source>
</reference>
<evidence type="ECO:0000256" key="1">
    <source>
        <dbReference type="SAM" id="MobiDB-lite"/>
    </source>
</evidence>
<dbReference type="AlphaFoldDB" id="A0A1E5P447"/>